<feature type="signal peptide" evidence="2">
    <location>
        <begin position="1"/>
        <end position="26"/>
    </location>
</feature>
<evidence type="ECO:0000313" key="3">
    <source>
        <dbReference type="EMBL" id="KAK7275057.1"/>
    </source>
</evidence>
<comment type="caution">
    <text evidence="3">The sequence shown here is derived from an EMBL/GenBank/DDBJ whole genome shotgun (WGS) entry which is preliminary data.</text>
</comment>
<feature type="region of interest" description="Disordered" evidence="1">
    <location>
        <begin position="72"/>
        <end position="102"/>
    </location>
</feature>
<reference evidence="3 4" key="1">
    <citation type="submission" date="2024-01" db="EMBL/GenBank/DDBJ databases">
        <title>The genomes of 5 underutilized Papilionoideae crops provide insights into root nodulation and disease resistanc.</title>
        <authorList>
            <person name="Yuan L."/>
        </authorList>
    </citation>
    <scope>NUCLEOTIDE SEQUENCE [LARGE SCALE GENOMIC DNA]</scope>
    <source>
        <strain evidence="3">ZHUSHIDOU_FW_LH</strain>
        <tissue evidence="3">Leaf</tissue>
    </source>
</reference>
<dbReference type="Proteomes" id="UP001372338">
    <property type="component" value="Unassembled WGS sequence"/>
</dbReference>
<proteinExistence type="predicted"/>
<evidence type="ECO:0000256" key="2">
    <source>
        <dbReference type="SAM" id="SignalP"/>
    </source>
</evidence>
<protein>
    <submittedName>
        <fullName evidence="3">Uncharacterized protein</fullName>
    </submittedName>
</protein>
<name>A0AAN9FEW0_CROPI</name>
<gene>
    <name evidence="3" type="ORF">RIF29_16164</name>
</gene>
<dbReference type="EMBL" id="JAYWIO010000003">
    <property type="protein sequence ID" value="KAK7275057.1"/>
    <property type="molecule type" value="Genomic_DNA"/>
</dbReference>
<accession>A0AAN9FEW0</accession>
<evidence type="ECO:0000313" key="4">
    <source>
        <dbReference type="Proteomes" id="UP001372338"/>
    </source>
</evidence>
<evidence type="ECO:0000256" key="1">
    <source>
        <dbReference type="SAM" id="MobiDB-lite"/>
    </source>
</evidence>
<keyword evidence="2" id="KW-0732">Signal</keyword>
<organism evidence="3 4">
    <name type="scientific">Crotalaria pallida</name>
    <name type="common">Smooth rattlebox</name>
    <name type="synonym">Crotalaria striata</name>
    <dbReference type="NCBI Taxonomy" id="3830"/>
    <lineage>
        <taxon>Eukaryota</taxon>
        <taxon>Viridiplantae</taxon>
        <taxon>Streptophyta</taxon>
        <taxon>Embryophyta</taxon>
        <taxon>Tracheophyta</taxon>
        <taxon>Spermatophyta</taxon>
        <taxon>Magnoliopsida</taxon>
        <taxon>eudicotyledons</taxon>
        <taxon>Gunneridae</taxon>
        <taxon>Pentapetalae</taxon>
        <taxon>rosids</taxon>
        <taxon>fabids</taxon>
        <taxon>Fabales</taxon>
        <taxon>Fabaceae</taxon>
        <taxon>Papilionoideae</taxon>
        <taxon>50 kb inversion clade</taxon>
        <taxon>genistoids sensu lato</taxon>
        <taxon>core genistoids</taxon>
        <taxon>Crotalarieae</taxon>
        <taxon>Crotalaria</taxon>
    </lineage>
</organism>
<feature type="chain" id="PRO_5042988201" evidence="2">
    <location>
        <begin position="27"/>
        <end position="124"/>
    </location>
</feature>
<dbReference type="AlphaFoldDB" id="A0AAN9FEW0"/>
<keyword evidence="4" id="KW-1185">Reference proteome</keyword>
<sequence>MVMMLKKSAACCVLLVFLSAALLCTARLIPAGDDVNGNSAMKANIATSTTLTTKVKGLPAIEENMKKLNEKQVVRKHGNNNAKSASSVQRKRSVRSRLSHDVDRGYMAFTADYHRPQHHPPKNN</sequence>